<evidence type="ECO:0000313" key="4">
    <source>
        <dbReference type="Proteomes" id="UP000706039"/>
    </source>
</evidence>
<proteinExistence type="predicted"/>
<gene>
    <name evidence="3" type="ORF">K7G82_14105</name>
</gene>
<keyword evidence="4" id="KW-1185">Reference proteome</keyword>
<organism evidence="3 4">
    <name type="scientific">Sphingomonas colocasiae</name>
    <dbReference type="NCBI Taxonomy" id="1848973"/>
    <lineage>
        <taxon>Bacteria</taxon>
        <taxon>Pseudomonadati</taxon>
        <taxon>Pseudomonadota</taxon>
        <taxon>Alphaproteobacteria</taxon>
        <taxon>Sphingomonadales</taxon>
        <taxon>Sphingomonadaceae</taxon>
        <taxon>Sphingomonas</taxon>
    </lineage>
</organism>
<feature type="region of interest" description="Disordered" evidence="1">
    <location>
        <begin position="23"/>
        <end position="56"/>
    </location>
</feature>
<feature type="compositionally biased region" description="Basic and acidic residues" evidence="1">
    <location>
        <begin position="43"/>
        <end position="56"/>
    </location>
</feature>
<comment type="caution">
    <text evidence="3">The sequence shown here is derived from an EMBL/GenBank/DDBJ whole genome shotgun (WGS) entry which is preliminary data.</text>
</comment>
<dbReference type="Proteomes" id="UP000706039">
    <property type="component" value="Unassembled WGS sequence"/>
</dbReference>
<evidence type="ECO:0000313" key="3">
    <source>
        <dbReference type="EMBL" id="MBY8823433.1"/>
    </source>
</evidence>
<reference evidence="3 4" key="1">
    <citation type="submission" date="2021-08" db="EMBL/GenBank/DDBJ databases">
        <authorList>
            <person name="Tuo L."/>
        </authorList>
    </citation>
    <scope>NUCLEOTIDE SEQUENCE [LARGE SCALE GENOMIC DNA]</scope>
    <source>
        <strain evidence="3 4">JCM 31229</strain>
    </source>
</reference>
<feature type="chain" id="PRO_5046072589" evidence="2">
    <location>
        <begin position="26"/>
        <end position="123"/>
    </location>
</feature>
<evidence type="ECO:0000256" key="1">
    <source>
        <dbReference type="SAM" id="MobiDB-lite"/>
    </source>
</evidence>
<sequence>MAGRTGWISAALAAALVAQAGPALAQAGGSGQGGTPSPASACRKPELSDRPRVDKSEIERVTAATQDYVDCMRPVLEDTRKRAEALIAEGRKAAEASNTMANEVNAFVEAYRRWAQEKASEAN</sequence>
<keyword evidence="2" id="KW-0732">Signal</keyword>
<name>A0ABS7PQ40_9SPHN</name>
<dbReference type="RefSeq" id="WP_222990541.1">
    <property type="nucleotide sequence ID" value="NZ_JAINVV010000006.1"/>
</dbReference>
<protein>
    <submittedName>
        <fullName evidence="3">Uncharacterized protein</fullName>
    </submittedName>
</protein>
<dbReference type="EMBL" id="JAINVV010000006">
    <property type="protein sequence ID" value="MBY8823433.1"/>
    <property type="molecule type" value="Genomic_DNA"/>
</dbReference>
<feature type="signal peptide" evidence="2">
    <location>
        <begin position="1"/>
        <end position="25"/>
    </location>
</feature>
<evidence type="ECO:0000256" key="2">
    <source>
        <dbReference type="SAM" id="SignalP"/>
    </source>
</evidence>
<accession>A0ABS7PQ40</accession>